<organism evidence="2">
    <name type="scientific">Oryza punctata</name>
    <name type="common">Red rice</name>
    <dbReference type="NCBI Taxonomy" id="4537"/>
    <lineage>
        <taxon>Eukaryota</taxon>
        <taxon>Viridiplantae</taxon>
        <taxon>Streptophyta</taxon>
        <taxon>Embryophyta</taxon>
        <taxon>Tracheophyta</taxon>
        <taxon>Spermatophyta</taxon>
        <taxon>Magnoliopsida</taxon>
        <taxon>Liliopsida</taxon>
        <taxon>Poales</taxon>
        <taxon>Poaceae</taxon>
        <taxon>BOP clade</taxon>
        <taxon>Oryzoideae</taxon>
        <taxon>Oryzeae</taxon>
        <taxon>Oryzinae</taxon>
        <taxon>Oryza</taxon>
    </lineage>
</organism>
<dbReference type="Gramene" id="OPUNC05G14150.1">
    <property type="protein sequence ID" value="OPUNC05G14150.1"/>
    <property type="gene ID" value="OPUNC05G14150"/>
</dbReference>
<feature type="compositionally biased region" description="Basic residues" evidence="1">
    <location>
        <begin position="17"/>
        <end position="40"/>
    </location>
</feature>
<reference evidence="2" key="1">
    <citation type="submission" date="2015-04" db="UniProtKB">
        <authorList>
            <consortium name="EnsemblPlants"/>
        </authorList>
    </citation>
    <scope>IDENTIFICATION</scope>
</reference>
<evidence type="ECO:0000313" key="2">
    <source>
        <dbReference type="EnsemblPlants" id="OPUNC05G14150.1"/>
    </source>
</evidence>
<evidence type="ECO:0000256" key="1">
    <source>
        <dbReference type="SAM" id="MobiDB-lite"/>
    </source>
</evidence>
<dbReference type="eggNOG" id="ENOG502S65G">
    <property type="taxonomic scope" value="Eukaryota"/>
</dbReference>
<dbReference type="EnsemblPlants" id="OPUNC05G14150.1">
    <property type="protein sequence ID" value="OPUNC05G14150.1"/>
    <property type="gene ID" value="OPUNC05G14150"/>
</dbReference>
<sequence length="123" mass="12873">MGTEVLRPHDCLDRVRARPHAHAHATRRSPRHQAARRRDVRPRGGQAAPVVTRVVRVKVAAAGAGADAYAGPAFGAMSPSPRALPLPRFSSSSSSSRSAAGATAGAGVDDSATRELRRLLGLH</sequence>
<evidence type="ECO:0000313" key="3">
    <source>
        <dbReference type="Proteomes" id="UP000026962"/>
    </source>
</evidence>
<name>A0A0E0L2E5_ORYPU</name>
<dbReference type="InterPro" id="IPR028322">
    <property type="entry name" value="PNRC-like_rgn"/>
</dbReference>
<dbReference type="AlphaFoldDB" id="A0A0E0L2E5"/>
<dbReference type="HOGENOM" id="CLU_079218_1_0_1"/>
<dbReference type="PANTHER" id="PTHR33670:SF1">
    <property type="entry name" value="OS09G0416300 PROTEIN"/>
    <property type="match status" value="1"/>
</dbReference>
<protein>
    <submittedName>
        <fullName evidence="2">Uncharacterized protein</fullName>
    </submittedName>
</protein>
<dbReference type="Pfam" id="PF15365">
    <property type="entry name" value="PNRC"/>
    <property type="match status" value="1"/>
</dbReference>
<feature type="region of interest" description="Disordered" evidence="1">
    <location>
        <begin position="69"/>
        <end position="123"/>
    </location>
</feature>
<dbReference type="OMA" id="WFSSRTV"/>
<dbReference type="GO" id="GO:0016071">
    <property type="term" value="P:mRNA metabolic process"/>
    <property type="evidence" value="ECO:0007669"/>
    <property type="project" value="UniProtKB-ARBA"/>
</dbReference>
<proteinExistence type="predicted"/>
<dbReference type="STRING" id="4537.A0A0E0L2E5"/>
<dbReference type="Proteomes" id="UP000026962">
    <property type="component" value="Chromosome 5"/>
</dbReference>
<feature type="region of interest" description="Disordered" evidence="1">
    <location>
        <begin position="1"/>
        <end position="47"/>
    </location>
</feature>
<feature type="compositionally biased region" description="Basic and acidic residues" evidence="1">
    <location>
        <begin position="1"/>
        <end position="16"/>
    </location>
</feature>
<dbReference type="PANTHER" id="PTHR33670">
    <property type="entry name" value="SPLICING FACTOR, PROLINE- AND GLUTAMINE-RICH-LIKE"/>
    <property type="match status" value="1"/>
</dbReference>
<feature type="compositionally biased region" description="Basic and acidic residues" evidence="1">
    <location>
        <begin position="111"/>
        <end position="123"/>
    </location>
</feature>
<reference evidence="2" key="2">
    <citation type="submission" date="2018-05" db="EMBL/GenBank/DDBJ databases">
        <title>OpunRS2 (Oryza punctata Reference Sequence Version 2).</title>
        <authorList>
            <person name="Zhang J."/>
            <person name="Kudrna D."/>
            <person name="Lee S."/>
            <person name="Talag J."/>
            <person name="Welchert J."/>
            <person name="Wing R.A."/>
        </authorList>
    </citation>
    <scope>NUCLEOTIDE SEQUENCE [LARGE SCALE GENOMIC DNA]</scope>
</reference>
<feature type="compositionally biased region" description="Low complexity" evidence="1">
    <location>
        <begin position="69"/>
        <end position="100"/>
    </location>
</feature>
<accession>A0A0E0L2E5</accession>
<keyword evidence="3" id="KW-1185">Reference proteome</keyword>